<reference evidence="1 2" key="1">
    <citation type="submission" date="2019-11" db="EMBL/GenBank/DDBJ databases">
        <authorList>
            <person name="Dong K."/>
        </authorList>
    </citation>
    <scope>NUCLEOTIDE SEQUENCE [LARGE SCALE GENOMIC DNA]</scope>
    <source>
        <strain evidence="1 2">NBRC 112902</strain>
    </source>
</reference>
<dbReference type="AlphaFoldDB" id="A0A844HUG9"/>
<evidence type="ECO:0008006" key="3">
    <source>
        <dbReference type="Google" id="ProtNLM"/>
    </source>
</evidence>
<sequence>MALTALVGACAGSGITGAGTGEDGAPMTARMTVFKQGGVNTITMTSAKGVTCTGDIDLGAYLKSKQPSREIPITCNNGDKGVGIYTNSNYQLQSFTPGKTQLAYRLESGAKGTISF</sequence>
<proteinExistence type="predicted"/>
<name>A0A844HUG9_9RHOB</name>
<accession>A0A844HUG9</accession>
<organism evidence="1 2">
    <name type="scientific">Paracoccus litorisediminis</name>
    <dbReference type="NCBI Taxonomy" id="2006130"/>
    <lineage>
        <taxon>Bacteria</taxon>
        <taxon>Pseudomonadati</taxon>
        <taxon>Pseudomonadota</taxon>
        <taxon>Alphaproteobacteria</taxon>
        <taxon>Rhodobacterales</taxon>
        <taxon>Paracoccaceae</taxon>
        <taxon>Paracoccus</taxon>
    </lineage>
</organism>
<gene>
    <name evidence="1" type="ORF">GL300_18235</name>
</gene>
<dbReference type="Proteomes" id="UP000449846">
    <property type="component" value="Unassembled WGS sequence"/>
</dbReference>
<evidence type="ECO:0000313" key="2">
    <source>
        <dbReference type="Proteomes" id="UP000449846"/>
    </source>
</evidence>
<evidence type="ECO:0000313" key="1">
    <source>
        <dbReference type="EMBL" id="MTH61152.1"/>
    </source>
</evidence>
<dbReference type="EMBL" id="WMIG01000013">
    <property type="protein sequence ID" value="MTH61152.1"/>
    <property type="molecule type" value="Genomic_DNA"/>
</dbReference>
<keyword evidence="2" id="KW-1185">Reference proteome</keyword>
<dbReference type="RefSeq" id="WP_155041094.1">
    <property type="nucleotide sequence ID" value="NZ_WMIG01000013.1"/>
</dbReference>
<comment type="caution">
    <text evidence="1">The sequence shown here is derived from an EMBL/GenBank/DDBJ whole genome shotgun (WGS) entry which is preliminary data.</text>
</comment>
<protein>
    <recommendedName>
        <fullName evidence="3">Lipoprotein</fullName>
    </recommendedName>
</protein>